<accession>A0A844ZC42</accession>
<dbReference type="Proteomes" id="UP000433104">
    <property type="component" value="Unassembled WGS sequence"/>
</dbReference>
<dbReference type="Pfam" id="PF07883">
    <property type="entry name" value="Cupin_2"/>
    <property type="match status" value="1"/>
</dbReference>
<proteinExistence type="predicted"/>
<dbReference type="EMBL" id="WTYW01000002">
    <property type="protein sequence ID" value="MXO86121.1"/>
    <property type="molecule type" value="Genomic_DNA"/>
</dbReference>
<reference evidence="2 3" key="1">
    <citation type="submission" date="2019-12" db="EMBL/GenBank/DDBJ databases">
        <title>Genomic-based taxomic classification of the family Erythrobacteraceae.</title>
        <authorList>
            <person name="Xu L."/>
        </authorList>
    </citation>
    <scope>NUCLEOTIDE SEQUENCE [LARGE SCALE GENOMIC DNA]</scope>
    <source>
        <strain evidence="2 3">MCCC 1A09962</strain>
    </source>
</reference>
<dbReference type="Gene3D" id="2.60.120.10">
    <property type="entry name" value="Jelly Rolls"/>
    <property type="match status" value="1"/>
</dbReference>
<dbReference type="CDD" id="cd02226">
    <property type="entry name" value="cupin_YdbB-like"/>
    <property type="match status" value="1"/>
</dbReference>
<dbReference type="InterPro" id="IPR011051">
    <property type="entry name" value="RmlC_Cupin_sf"/>
</dbReference>
<keyword evidence="3" id="KW-1185">Reference proteome</keyword>
<name>A0A844ZC42_9SPHN</name>
<dbReference type="AlphaFoldDB" id="A0A844ZC42"/>
<dbReference type="InterPro" id="IPR013096">
    <property type="entry name" value="Cupin_2"/>
</dbReference>
<evidence type="ECO:0000313" key="2">
    <source>
        <dbReference type="EMBL" id="MXO86121.1"/>
    </source>
</evidence>
<organism evidence="2 3">
    <name type="scientific">Parapontixanthobacter aurantiacus</name>
    <dbReference type="NCBI Taxonomy" id="1463599"/>
    <lineage>
        <taxon>Bacteria</taxon>
        <taxon>Pseudomonadati</taxon>
        <taxon>Pseudomonadota</taxon>
        <taxon>Alphaproteobacteria</taxon>
        <taxon>Sphingomonadales</taxon>
        <taxon>Erythrobacteraceae</taxon>
        <taxon>Parapontixanthobacter</taxon>
    </lineage>
</organism>
<dbReference type="InterPro" id="IPR052044">
    <property type="entry name" value="PKS_Associated_Protein"/>
</dbReference>
<dbReference type="SUPFAM" id="SSF51182">
    <property type="entry name" value="RmlC-like cupins"/>
    <property type="match status" value="1"/>
</dbReference>
<dbReference type="PANTHER" id="PTHR36114">
    <property type="entry name" value="16.7 KDA PROTEIN IN WHIE LOCUS"/>
    <property type="match status" value="1"/>
</dbReference>
<evidence type="ECO:0000313" key="3">
    <source>
        <dbReference type="Proteomes" id="UP000433104"/>
    </source>
</evidence>
<dbReference type="InterPro" id="IPR014710">
    <property type="entry name" value="RmlC-like_jellyroll"/>
</dbReference>
<evidence type="ECO:0000259" key="1">
    <source>
        <dbReference type="Pfam" id="PF07883"/>
    </source>
</evidence>
<protein>
    <submittedName>
        <fullName evidence="2">Cupin domain-containing protein</fullName>
    </submittedName>
</protein>
<sequence length="117" mass="13064">MGRKIILADKFATFDECWAPRIVARYEGHEVRIAKLEGAFDWHSHDHDELFLVTKGRLEIEFADRTETLEAGEMLVVPAGIEHRPVARQGLVEAVLLDPAESPNTGNKETATIAVEV</sequence>
<comment type="caution">
    <text evidence="2">The sequence shown here is derived from an EMBL/GenBank/DDBJ whole genome shotgun (WGS) entry which is preliminary data.</text>
</comment>
<feature type="domain" description="Cupin type-2" evidence="1">
    <location>
        <begin position="32"/>
        <end position="89"/>
    </location>
</feature>
<dbReference type="PANTHER" id="PTHR36114:SF1">
    <property type="entry name" value="16.7 KDA PROTEIN IN WHIE LOCUS"/>
    <property type="match status" value="1"/>
</dbReference>
<dbReference type="OrthoDB" id="9794183at2"/>
<dbReference type="RefSeq" id="WP_160682705.1">
    <property type="nucleotide sequence ID" value="NZ_WTYW01000002.1"/>
</dbReference>
<gene>
    <name evidence="2" type="ORF">GRI38_08780</name>
</gene>